<dbReference type="Proteomes" id="UP001279734">
    <property type="component" value="Unassembled WGS sequence"/>
</dbReference>
<feature type="region of interest" description="Disordered" evidence="1">
    <location>
        <begin position="83"/>
        <end position="183"/>
    </location>
</feature>
<proteinExistence type="predicted"/>
<sequence length="183" mass="19199">MLTAASPKSGSEDPECTKALNSAIQSQNYSSVKNLEGDSPTVMSGAQCRQGPLFKDANHKPSWPITDEDRVAALGPVGASIMLKPPPPVDAEADLESAPSFLPPESELVRGPVASPPRPLDYELDPNNTPTSISRITMKYSLDTSNHLGHESSSPSGLLAASSTSSHQDVPDVTYIATEAATS</sequence>
<protein>
    <submittedName>
        <fullName evidence="2">Uncharacterized protein</fullName>
    </submittedName>
</protein>
<evidence type="ECO:0000313" key="2">
    <source>
        <dbReference type="EMBL" id="GMH06214.1"/>
    </source>
</evidence>
<dbReference type="AlphaFoldDB" id="A0AAD3S879"/>
<evidence type="ECO:0000256" key="1">
    <source>
        <dbReference type="SAM" id="MobiDB-lite"/>
    </source>
</evidence>
<gene>
    <name evidence="2" type="ORF">Nepgr_008054</name>
</gene>
<dbReference type="EMBL" id="BSYO01000006">
    <property type="protein sequence ID" value="GMH06214.1"/>
    <property type="molecule type" value="Genomic_DNA"/>
</dbReference>
<name>A0AAD3S879_NEPGR</name>
<feature type="region of interest" description="Disordered" evidence="1">
    <location>
        <begin position="25"/>
        <end position="47"/>
    </location>
</feature>
<reference evidence="2" key="1">
    <citation type="submission" date="2023-05" db="EMBL/GenBank/DDBJ databases">
        <title>Nepenthes gracilis genome sequencing.</title>
        <authorList>
            <person name="Fukushima K."/>
        </authorList>
    </citation>
    <scope>NUCLEOTIDE SEQUENCE</scope>
    <source>
        <strain evidence="2">SING2019-196</strain>
    </source>
</reference>
<feature type="compositionally biased region" description="Polar residues" evidence="1">
    <location>
        <begin position="126"/>
        <end position="135"/>
    </location>
</feature>
<evidence type="ECO:0000313" key="3">
    <source>
        <dbReference type="Proteomes" id="UP001279734"/>
    </source>
</evidence>
<keyword evidence="3" id="KW-1185">Reference proteome</keyword>
<accession>A0AAD3S879</accession>
<organism evidence="2 3">
    <name type="scientific">Nepenthes gracilis</name>
    <name type="common">Slender pitcher plant</name>
    <dbReference type="NCBI Taxonomy" id="150966"/>
    <lineage>
        <taxon>Eukaryota</taxon>
        <taxon>Viridiplantae</taxon>
        <taxon>Streptophyta</taxon>
        <taxon>Embryophyta</taxon>
        <taxon>Tracheophyta</taxon>
        <taxon>Spermatophyta</taxon>
        <taxon>Magnoliopsida</taxon>
        <taxon>eudicotyledons</taxon>
        <taxon>Gunneridae</taxon>
        <taxon>Pentapetalae</taxon>
        <taxon>Caryophyllales</taxon>
        <taxon>Nepenthaceae</taxon>
        <taxon>Nepenthes</taxon>
    </lineage>
</organism>
<feature type="compositionally biased region" description="Low complexity" evidence="1">
    <location>
        <begin position="152"/>
        <end position="166"/>
    </location>
</feature>
<comment type="caution">
    <text evidence="2">The sequence shown here is derived from an EMBL/GenBank/DDBJ whole genome shotgun (WGS) entry which is preliminary data.</text>
</comment>